<proteinExistence type="inferred from homology"/>
<feature type="chain" id="PRO_5012750377" description="pectinesterase" evidence="6">
    <location>
        <begin position="21"/>
        <end position="403"/>
    </location>
</feature>
<evidence type="ECO:0000313" key="9">
    <source>
        <dbReference type="Proteomes" id="UP000186955"/>
    </source>
</evidence>
<dbReference type="PANTHER" id="PTHR31321">
    <property type="entry name" value="ACYL-COA THIOESTER HYDROLASE YBHC-RELATED"/>
    <property type="match status" value="1"/>
</dbReference>
<dbReference type="GO" id="GO:0045490">
    <property type="term" value="P:pectin catabolic process"/>
    <property type="evidence" value="ECO:0007669"/>
    <property type="project" value="UniProtKB-UniPathway"/>
</dbReference>
<dbReference type="Proteomes" id="UP000186955">
    <property type="component" value="Unassembled WGS sequence"/>
</dbReference>
<evidence type="ECO:0000256" key="3">
    <source>
        <dbReference type="ARBA" id="ARBA00013229"/>
    </source>
</evidence>
<sequence length="403" mass="44060">MNFSIQYFLTAMWLFALSWGQPLSDSSNTLGKLQPHAYRQACQASNPGNPLHGCPKDTVLVSQSHKQAKFLTIQSAIDSLPDDDSSQTILILAGNYTEQLNITRSGPLTLLGQTNHPTDARQNQVNVLWAAATSQGIYTDNVFTSVMVVAPTLNASLTGYGPSGLPVPEDTPFGCRDFRTYNIDFRNVYADRSAGPSHALSFSRANGGFYYSGFYSYQDTVFIGKLGNAYFYSSVIAGQTDFLYGFGTAWFEECDLVLRGCGGGITAWKGTNTTYTNKFGAYIHNSTIKAANSSVEATYLGKCALGRPWNSAHRSIFANTYEDTSIAASGYVLWSAPITNQTLMAEYNDIGPGFNLTGRLRYNYTVLLDDSGWEPYNSPKKVFLTPNGEEGPTAWIDSTCNMA</sequence>
<evidence type="ECO:0000256" key="5">
    <source>
        <dbReference type="ARBA" id="ARBA00023085"/>
    </source>
</evidence>
<keyword evidence="5" id="KW-0063">Aspartyl esterase</keyword>
<evidence type="ECO:0000256" key="6">
    <source>
        <dbReference type="SAM" id="SignalP"/>
    </source>
</evidence>
<reference evidence="8 9" key="1">
    <citation type="submission" date="2016-10" db="EMBL/GenBank/DDBJ databases">
        <title>Genome sequence of the ascomycete fungus Penicillium subrubescens.</title>
        <authorList>
            <person name="De Vries R.P."/>
            <person name="Peng M."/>
            <person name="Dilokpimol A."/>
            <person name="Hilden K."/>
            <person name="Makela M.R."/>
            <person name="Grigoriev I."/>
            <person name="Riley R."/>
            <person name="Granchi Z."/>
        </authorList>
    </citation>
    <scope>NUCLEOTIDE SEQUENCE [LARGE SCALE GENOMIC DNA]</scope>
    <source>
        <strain evidence="8 9">CBS 132785</strain>
    </source>
</reference>
<keyword evidence="6" id="KW-0732">Signal</keyword>
<dbReference type="EMBL" id="MNBE01000582">
    <property type="protein sequence ID" value="OKP07445.1"/>
    <property type="molecule type" value="Genomic_DNA"/>
</dbReference>
<evidence type="ECO:0000256" key="2">
    <source>
        <dbReference type="ARBA" id="ARBA00008891"/>
    </source>
</evidence>
<dbReference type="Gene3D" id="2.160.20.10">
    <property type="entry name" value="Single-stranded right-handed beta-helix, Pectin lyase-like"/>
    <property type="match status" value="1"/>
</dbReference>
<dbReference type="InterPro" id="IPR012334">
    <property type="entry name" value="Pectin_lyas_fold"/>
</dbReference>
<keyword evidence="9" id="KW-1185">Reference proteome</keyword>
<dbReference type="OrthoDB" id="3934656at2759"/>
<dbReference type="GO" id="GO:0042545">
    <property type="term" value="P:cell wall modification"/>
    <property type="evidence" value="ECO:0007669"/>
    <property type="project" value="InterPro"/>
</dbReference>
<evidence type="ECO:0000313" key="8">
    <source>
        <dbReference type="EMBL" id="OKP07445.1"/>
    </source>
</evidence>
<feature type="signal peptide" evidence="6">
    <location>
        <begin position="1"/>
        <end position="20"/>
    </location>
</feature>
<dbReference type="Pfam" id="PF01095">
    <property type="entry name" value="Pectinesterase"/>
    <property type="match status" value="1"/>
</dbReference>
<comment type="pathway">
    <text evidence="1">Glycan metabolism; pectin degradation; 2-dehydro-3-deoxy-D-gluconate from pectin: step 1/5.</text>
</comment>
<comment type="caution">
    <text evidence="8">The sequence shown here is derived from an EMBL/GenBank/DDBJ whole genome shotgun (WGS) entry which is preliminary data.</text>
</comment>
<comment type="similarity">
    <text evidence="2">Belongs to the pectinesterase family.</text>
</comment>
<organism evidence="8 9">
    <name type="scientific">Penicillium subrubescens</name>
    <dbReference type="NCBI Taxonomy" id="1316194"/>
    <lineage>
        <taxon>Eukaryota</taxon>
        <taxon>Fungi</taxon>
        <taxon>Dikarya</taxon>
        <taxon>Ascomycota</taxon>
        <taxon>Pezizomycotina</taxon>
        <taxon>Eurotiomycetes</taxon>
        <taxon>Eurotiomycetidae</taxon>
        <taxon>Eurotiales</taxon>
        <taxon>Aspergillaceae</taxon>
        <taxon>Penicillium</taxon>
    </lineage>
</organism>
<gene>
    <name evidence="8" type="ORF">PENSUB_6034</name>
</gene>
<dbReference type="FunFam" id="2.160.20.10:FF:000045">
    <property type="entry name" value="Pectin methylesterase family protein"/>
    <property type="match status" value="1"/>
</dbReference>
<dbReference type="UniPathway" id="UPA00545">
    <property type="reaction ID" value="UER00823"/>
</dbReference>
<evidence type="ECO:0000259" key="7">
    <source>
        <dbReference type="Pfam" id="PF01095"/>
    </source>
</evidence>
<accession>A0A1Q5U4P6</accession>
<dbReference type="STRING" id="1316194.A0A1Q5U4P6"/>
<feature type="domain" description="Pectinesterase catalytic" evidence="7">
    <location>
        <begin position="178"/>
        <end position="363"/>
    </location>
</feature>
<keyword evidence="4" id="KW-0378">Hydrolase</keyword>
<dbReference type="SUPFAM" id="SSF51126">
    <property type="entry name" value="Pectin lyase-like"/>
    <property type="match status" value="1"/>
</dbReference>
<evidence type="ECO:0000256" key="1">
    <source>
        <dbReference type="ARBA" id="ARBA00005184"/>
    </source>
</evidence>
<dbReference type="InterPro" id="IPR011050">
    <property type="entry name" value="Pectin_lyase_fold/virulence"/>
</dbReference>
<evidence type="ECO:0000256" key="4">
    <source>
        <dbReference type="ARBA" id="ARBA00022801"/>
    </source>
</evidence>
<dbReference type="InterPro" id="IPR000070">
    <property type="entry name" value="Pectinesterase_cat"/>
</dbReference>
<protein>
    <recommendedName>
        <fullName evidence="3">pectinesterase</fullName>
        <ecNumber evidence="3">3.1.1.11</ecNumber>
    </recommendedName>
</protein>
<name>A0A1Q5U4P6_9EURO</name>
<dbReference type="GO" id="GO:0030599">
    <property type="term" value="F:pectinesterase activity"/>
    <property type="evidence" value="ECO:0007669"/>
    <property type="project" value="UniProtKB-EC"/>
</dbReference>
<dbReference type="EC" id="3.1.1.11" evidence="3"/>
<dbReference type="AlphaFoldDB" id="A0A1Q5U4P6"/>
<dbReference type="PANTHER" id="PTHR31321:SF137">
    <property type="entry name" value="PECTIN METHYL ESTERASE (EUROFUNG)"/>
    <property type="match status" value="1"/>
</dbReference>